<dbReference type="EMBL" id="CP040017">
    <property type="protein sequence ID" value="QCP11456.1"/>
    <property type="molecule type" value="Genomic_DNA"/>
</dbReference>
<organism evidence="1 4">
    <name type="scientific">Pseudoduganella umbonata</name>
    <dbReference type="NCBI Taxonomy" id="864828"/>
    <lineage>
        <taxon>Bacteria</taxon>
        <taxon>Pseudomonadati</taxon>
        <taxon>Pseudomonadota</taxon>
        <taxon>Betaproteobacteria</taxon>
        <taxon>Burkholderiales</taxon>
        <taxon>Oxalobacteraceae</taxon>
        <taxon>Telluria group</taxon>
        <taxon>Pseudoduganella</taxon>
    </lineage>
</organism>
<keyword evidence="3" id="KW-1185">Reference proteome</keyword>
<reference evidence="2 3" key="1">
    <citation type="submission" date="2019-05" db="EMBL/GenBank/DDBJ databases">
        <title>Draft Genome Sequences of Six Type Strains of the Genus Massilia.</title>
        <authorList>
            <person name="Miess H."/>
            <person name="Frediansyhah A."/>
            <person name="Gross H."/>
        </authorList>
    </citation>
    <scope>NUCLEOTIDE SEQUENCE [LARGE SCALE GENOMIC DNA]</scope>
    <source>
        <strain evidence="2 3">DSMZ 26121</strain>
    </source>
</reference>
<name>A0A4P8HQM0_9BURK</name>
<dbReference type="EMBL" id="JACHXS010000016">
    <property type="protein sequence ID" value="MBB3225074.1"/>
    <property type="molecule type" value="Genomic_DNA"/>
</dbReference>
<dbReference type="Proteomes" id="UP000584325">
    <property type="component" value="Unassembled WGS sequence"/>
</dbReference>
<proteinExistence type="predicted"/>
<dbReference type="AlphaFoldDB" id="A0A4P8HQM0"/>
<dbReference type="SUPFAM" id="SSF51197">
    <property type="entry name" value="Clavaminate synthase-like"/>
    <property type="match status" value="1"/>
</dbReference>
<dbReference type="GO" id="GO:0005506">
    <property type="term" value="F:iron ion binding"/>
    <property type="evidence" value="ECO:0007669"/>
    <property type="project" value="UniProtKB-ARBA"/>
</dbReference>
<accession>A0A4P8HQM0</accession>
<dbReference type="Proteomes" id="UP000298763">
    <property type="component" value="Chromosome"/>
</dbReference>
<dbReference type="Gene3D" id="2.60.120.620">
    <property type="entry name" value="q2cbj1_9rhob like domain"/>
    <property type="match status" value="1"/>
</dbReference>
<evidence type="ECO:0000313" key="4">
    <source>
        <dbReference type="Proteomes" id="UP000584325"/>
    </source>
</evidence>
<dbReference type="PANTHER" id="PTHR20883:SF51">
    <property type="entry name" value="PHYTANOYL-COA HYDROXYLASE"/>
    <property type="match status" value="1"/>
</dbReference>
<protein>
    <submittedName>
        <fullName evidence="2">Phytanoyl-CoA dioxygenase family protein</fullName>
    </submittedName>
</protein>
<gene>
    <name evidence="2" type="ORF">FCL38_14265</name>
    <name evidence="1" type="ORF">FHS02_005944</name>
</gene>
<keyword evidence="2" id="KW-0223">Dioxygenase</keyword>
<dbReference type="RefSeq" id="WP_137314310.1">
    <property type="nucleotide sequence ID" value="NZ_CP040017.1"/>
</dbReference>
<keyword evidence="2" id="KW-0560">Oxidoreductase</keyword>
<dbReference type="Pfam" id="PF05721">
    <property type="entry name" value="PhyH"/>
    <property type="match status" value="1"/>
</dbReference>
<dbReference type="InterPro" id="IPR008775">
    <property type="entry name" value="Phytyl_CoA_dOase-like"/>
</dbReference>
<evidence type="ECO:0000313" key="2">
    <source>
        <dbReference type="EMBL" id="QCP11456.1"/>
    </source>
</evidence>
<reference evidence="1 4" key="2">
    <citation type="submission" date="2020-08" db="EMBL/GenBank/DDBJ databases">
        <title>Genomic Encyclopedia of Type Strains, Phase III (KMG-III): the genomes of soil and plant-associated and newly described type strains.</title>
        <authorList>
            <person name="Whitman W."/>
        </authorList>
    </citation>
    <scope>NUCLEOTIDE SEQUENCE [LARGE SCALE GENOMIC DNA]</scope>
    <source>
        <strain evidence="1 4">CECT 7753</strain>
    </source>
</reference>
<dbReference type="OrthoDB" id="9791262at2"/>
<dbReference type="GO" id="GO:0016706">
    <property type="term" value="F:2-oxoglutarate-dependent dioxygenase activity"/>
    <property type="evidence" value="ECO:0007669"/>
    <property type="project" value="UniProtKB-ARBA"/>
</dbReference>
<evidence type="ECO:0000313" key="3">
    <source>
        <dbReference type="Proteomes" id="UP000298763"/>
    </source>
</evidence>
<evidence type="ECO:0000313" key="1">
    <source>
        <dbReference type="EMBL" id="MBB3225074.1"/>
    </source>
</evidence>
<sequence length="352" mass="40352">MSVNFHNSLPGVPHVESPFFARIFDESIAPETRRIAFELAVKGYAVLDFPDADFDQMAESVKQDLHSYYDFDGWRAEGHKAGISLRVQDAWAFDENVKRIACNEKILALLSQLYGRQAWPFQTLNFPVGTQQHFHTDSIHFSSSPERFMCGVWVAMEDIDETNGALVYFPGSHRWPIYTNEHIGKCIAELEGTKSQAIYEAMWRDLVEAHEAKPDYFHAKKGQALIWAANLMHGGTKQLDPQRTRWSQVTHYFFEDCAYYTPMMSDPFYGSIAFRTLKNIVTGEVIPNQVAGHRIPQRFIEATSPDQLQWKDEDNFDPALYLLANPDVAAAGVDPAHHYLQHGRKERRKLRP</sequence>
<dbReference type="PANTHER" id="PTHR20883">
    <property type="entry name" value="PHYTANOYL-COA DIOXYGENASE DOMAIN CONTAINING 1"/>
    <property type="match status" value="1"/>
</dbReference>